<protein>
    <submittedName>
        <fullName evidence="1">Predicted methyltransferase</fullName>
    </submittedName>
</protein>
<name>A0A1I1QCR7_9GAMM</name>
<dbReference type="SUPFAM" id="SSF53335">
    <property type="entry name" value="S-adenosyl-L-methionine-dependent methyltransferases"/>
    <property type="match status" value="1"/>
</dbReference>
<dbReference type="GO" id="GO:0032259">
    <property type="term" value="P:methylation"/>
    <property type="evidence" value="ECO:0007669"/>
    <property type="project" value="UniProtKB-KW"/>
</dbReference>
<dbReference type="GO" id="GO:0008168">
    <property type="term" value="F:methyltransferase activity"/>
    <property type="evidence" value="ECO:0007669"/>
    <property type="project" value="UniProtKB-KW"/>
</dbReference>
<reference evidence="1 2" key="1">
    <citation type="submission" date="2016-10" db="EMBL/GenBank/DDBJ databases">
        <authorList>
            <person name="de Groot N.N."/>
        </authorList>
    </citation>
    <scope>NUCLEOTIDE SEQUENCE [LARGE SCALE GENOMIC DNA]</scope>
    <source>
        <strain evidence="1 2">DSM 6059</strain>
    </source>
</reference>
<evidence type="ECO:0000313" key="1">
    <source>
        <dbReference type="EMBL" id="SFD19944.1"/>
    </source>
</evidence>
<dbReference type="Proteomes" id="UP000198862">
    <property type="component" value="Unassembled WGS sequence"/>
</dbReference>
<keyword evidence="2" id="KW-1185">Reference proteome</keyword>
<dbReference type="InterPro" id="IPR029063">
    <property type="entry name" value="SAM-dependent_MTases_sf"/>
</dbReference>
<dbReference type="STRING" id="1123010.SAMN02745724_03841"/>
<gene>
    <name evidence="1" type="ORF">SAMN02745724_03841</name>
</gene>
<accession>A0A1I1QCR7</accession>
<evidence type="ECO:0000313" key="2">
    <source>
        <dbReference type="Proteomes" id="UP000198862"/>
    </source>
</evidence>
<dbReference type="EMBL" id="FOLO01000040">
    <property type="protein sequence ID" value="SFD19944.1"/>
    <property type="molecule type" value="Genomic_DNA"/>
</dbReference>
<dbReference type="InterPro" id="IPR016980">
    <property type="entry name" value="S-AdoMet-dep_MeTrfase_Alr7345"/>
</dbReference>
<organism evidence="1 2">
    <name type="scientific">Pseudoalteromonas denitrificans DSM 6059</name>
    <dbReference type="NCBI Taxonomy" id="1123010"/>
    <lineage>
        <taxon>Bacteria</taxon>
        <taxon>Pseudomonadati</taxon>
        <taxon>Pseudomonadota</taxon>
        <taxon>Gammaproteobacteria</taxon>
        <taxon>Alteromonadales</taxon>
        <taxon>Pseudoalteromonadaceae</taxon>
        <taxon>Pseudoalteromonas</taxon>
    </lineage>
</organism>
<sequence length="258" mass="29660">MSHYKIKHLNKTLLAFSIIGLLSGCNLSNNEKNEAEFTKTLQSKNRSQVDKNKDIGRKPQQVMQFFDIKPGMTVLEILSSGGYYTEVLSHRVGDNGKVIAQNNKFILEVFEGRFAKEFEKRTANNKLPNVEHYITEFGHFNLKQEVDVATIVLNYHDMYSNMSKEKRLKVLMQIKTALKPGGILGIIDMESAMMEHQPQLHRIHHQHVLNDLNQAGFILDAQANFLKNDQDDHSKIVFDPSVRGKTDRFVFRFKKPIS</sequence>
<dbReference type="Gene3D" id="3.40.50.150">
    <property type="entry name" value="Vaccinia Virus protein VP39"/>
    <property type="match status" value="1"/>
</dbReference>
<dbReference type="PROSITE" id="PS51257">
    <property type="entry name" value="PROKAR_LIPOPROTEIN"/>
    <property type="match status" value="1"/>
</dbReference>
<dbReference type="Pfam" id="PF01135">
    <property type="entry name" value="PCMT"/>
    <property type="match status" value="1"/>
</dbReference>
<dbReference type="AlphaFoldDB" id="A0A1I1QCR7"/>
<dbReference type="PIRSF" id="PIRSF031679">
    <property type="entry name" value="Mtase_Alr7345_prd"/>
    <property type="match status" value="1"/>
</dbReference>
<dbReference type="RefSeq" id="WP_091988369.1">
    <property type="nucleotide sequence ID" value="NZ_FOLO01000040.1"/>
</dbReference>
<keyword evidence="1" id="KW-0808">Transferase</keyword>
<keyword evidence="1" id="KW-0489">Methyltransferase</keyword>
<proteinExistence type="predicted"/>